<name>A0AAJ0LWE6_9PEZI</name>
<keyword evidence="3" id="KW-0479">Metal-binding</keyword>
<evidence type="ECO:0000256" key="1">
    <source>
        <dbReference type="ARBA" id="ARBA00022679"/>
    </source>
</evidence>
<dbReference type="Gene3D" id="3.40.630.10">
    <property type="entry name" value="Zn peptidases"/>
    <property type="match status" value="1"/>
</dbReference>
<keyword evidence="3" id="KW-0732">Signal</keyword>
<reference evidence="5" key="1">
    <citation type="submission" date="2023-04" db="EMBL/GenBank/DDBJ databases">
        <title>Black Yeasts Isolated from many extreme environments.</title>
        <authorList>
            <person name="Coleine C."/>
            <person name="Stajich J.E."/>
            <person name="Selbmann L."/>
        </authorList>
    </citation>
    <scope>NUCLEOTIDE SEQUENCE</scope>
    <source>
        <strain evidence="5">CCFEE 5312</strain>
    </source>
</reference>
<feature type="domain" description="Peptidase M28" evidence="4">
    <location>
        <begin position="119"/>
        <end position="359"/>
    </location>
</feature>
<dbReference type="CDD" id="cd03880">
    <property type="entry name" value="M28_QC_like"/>
    <property type="match status" value="1"/>
</dbReference>
<dbReference type="InterPro" id="IPR040234">
    <property type="entry name" value="QC/QCL"/>
</dbReference>
<keyword evidence="3" id="KW-0862">Zinc</keyword>
<dbReference type="EC" id="3.4.-.-" evidence="3"/>
<evidence type="ECO:0000256" key="3">
    <source>
        <dbReference type="RuleBase" id="RU361240"/>
    </source>
</evidence>
<evidence type="ECO:0000313" key="5">
    <source>
        <dbReference type="EMBL" id="KAK3057859.1"/>
    </source>
</evidence>
<accession>A0AAJ0LWE6</accession>
<dbReference type="EMBL" id="JAWDJX010000002">
    <property type="protein sequence ID" value="KAK3057859.1"/>
    <property type="molecule type" value="Genomic_DNA"/>
</dbReference>
<comment type="similarity">
    <text evidence="3">Belongs to the peptidase M28 family.</text>
</comment>
<dbReference type="PANTHER" id="PTHR12283:SF6">
    <property type="entry name" value="GLUTAMINYL-PEPTIDE CYCLOTRANSFERASE-RELATED"/>
    <property type="match status" value="1"/>
</dbReference>
<keyword evidence="6" id="KW-1185">Reference proteome</keyword>
<dbReference type="Pfam" id="PF04389">
    <property type="entry name" value="Peptidase_M28"/>
    <property type="match status" value="1"/>
</dbReference>
<protein>
    <recommendedName>
        <fullName evidence="3">Peptide hydrolase</fullName>
        <ecNumber evidence="3">3.4.-.-</ecNumber>
    </recommendedName>
</protein>
<dbReference type="InterPro" id="IPR037457">
    <property type="entry name" value="M28_QC"/>
</dbReference>
<dbReference type="AlphaFoldDB" id="A0AAJ0LWE6"/>
<evidence type="ECO:0000256" key="2">
    <source>
        <dbReference type="ARBA" id="ARBA00023315"/>
    </source>
</evidence>
<organism evidence="5 6">
    <name type="scientific">Extremus antarcticus</name>
    <dbReference type="NCBI Taxonomy" id="702011"/>
    <lineage>
        <taxon>Eukaryota</taxon>
        <taxon>Fungi</taxon>
        <taxon>Dikarya</taxon>
        <taxon>Ascomycota</taxon>
        <taxon>Pezizomycotina</taxon>
        <taxon>Dothideomycetes</taxon>
        <taxon>Dothideomycetidae</taxon>
        <taxon>Mycosphaerellales</taxon>
        <taxon>Extremaceae</taxon>
        <taxon>Extremus</taxon>
    </lineage>
</organism>
<dbReference type="SUPFAM" id="SSF53187">
    <property type="entry name" value="Zn-dependent exopeptidases"/>
    <property type="match status" value="1"/>
</dbReference>
<feature type="signal peptide" evidence="3">
    <location>
        <begin position="1"/>
        <end position="19"/>
    </location>
</feature>
<gene>
    <name evidence="5" type="ORF">LTR09_000934</name>
</gene>
<dbReference type="GO" id="GO:0008233">
    <property type="term" value="F:peptidase activity"/>
    <property type="evidence" value="ECO:0007669"/>
    <property type="project" value="UniProtKB-KW"/>
</dbReference>
<dbReference type="InterPro" id="IPR007484">
    <property type="entry name" value="Peptidase_M28"/>
</dbReference>
<dbReference type="GO" id="GO:0008270">
    <property type="term" value="F:zinc ion binding"/>
    <property type="evidence" value="ECO:0007669"/>
    <property type="project" value="TreeGrafter"/>
</dbReference>
<sequence>MRLNSLLFLPTLLHSAVLAYTALSDSTLEALPSPGNDFDIHSGALLSPILIPRVPGTPGSDKVLHHFVDFFSSTLPEWKLSFQNSTSTTPVSKDEPVPFRNLIATRDPPWVDRDGEVGRLALVAHYDSKLTPKDFIGATDSAAPCAMLMHAARSIDAALTAKWTAMQSDRLSDLDEESGIQIILLDGEEAFSFWTDTDSLYGARALAEEWENTFNPAMSTYSTPLASLDLFVLLDLLGSPPQRVPSYYKTTHWVYKSMAELEVRLRGNGMFKSSPNHASKRSAGEARKKEPLFLYEAEKKDTDRWTGGHIGDDHVPFIARGVEVLHLIPSPFPDVWHTANDDGEHLDMDVVEDWALLTTAFAAEWMGLEGFMDGERKEKRGGEMLRDELAEDAG</sequence>
<feature type="chain" id="PRO_5042317896" description="Peptide hydrolase" evidence="3">
    <location>
        <begin position="20"/>
        <end position="394"/>
    </location>
</feature>
<dbReference type="PANTHER" id="PTHR12283">
    <property type="entry name" value="GLUTAMINYL-PEPTIDE CYCLOTRANSFERASE"/>
    <property type="match status" value="1"/>
</dbReference>
<evidence type="ECO:0000313" key="6">
    <source>
        <dbReference type="Proteomes" id="UP001271007"/>
    </source>
</evidence>
<keyword evidence="3" id="KW-0378">Hydrolase</keyword>
<keyword evidence="3" id="KW-0645">Protease</keyword>
<keyword evidence="2" id="KW-0012">Acyltransferase</keyword>
<dbReference type="GO" id="GO:0006508">
    <property type="term" value="P:proteolysis"/>
    <property type="evidence" value="ECO:0007669"/>
    <property type="project" value="UniProtKB-KW"/>
</dbReference>
<evidence type="ECO:0000259" key="4">
    <source>
        <dbReference type="Pfam" id="PF04389"/>
    </source>
</evidence>
<keyword evidence="1" id="KW-0808">Transferase</keyword>
<proteinExistence type="inferred from homology"/>
<dbReference type="Proteomes" id="UP001271007">
    <property type="component" value="Unassembled WGS sequence"/>
</dbReference>
<dbReference type="GO" id="GO:0016603">
    <property type="term" value="F:glutaminyl-peptide cyclotransferase activity"/>
    <property type="evidence" value="ECO:0007669"/>
    <property type="project" value="InterPro"/>
</dbReference>
<comment type="caution">
    <text evidence="5">The sequence shown here is derived from an EMBL/GenBank/DDBJ whole genome shotgun (WGS) entry which is preliminary data.</text>
</comment>